<evidence type="ECO:0008006" key="4">
    <source>
        <dbReference type="Google" id="ProtNLM"/>
    </source>
</evidence>
<keyword evidence="3" id="KW-1185">Reference proteome</keyword>
<accession>A0ABS5WER4</accession>
<dbReference type="RefSeq" id="WP_214611982.1">
    <property type="nucleotide sequence ID" value="NZ_JACATN010000003.1"/>
</dbReference>
<organism evidence="2 3">
    <name type="scientific">Zobellia barbeyronii</name>
    <dbReference type="NCBI Taxonomy" id="2748009"/>
    <lineage>
        <taxon>Bacteria</taxon>
        <taxon>Pseudomonadati</taxon>
        <taxon>Bacteroidota</taxon>
        <taxon>Flavobacteriia</taxon>
        <taxon>Flavobacteriales</taxon>
        <taxon>Flavobacteriaceae</taxon>
        <taxon>Zobellia</taxon>
    </lineage>
</organism>
<keyword evidence="1" id="KW-0732">Signal</keyword>
<sequence length="386" mass="40972">MKKLLYIVLLLVIKVTWAQAPTANELVSIHSATLAEITAMASPIEGSLIYNTNDKFLYQFNGTLWQKLTPEGNETKIVANDNVSISGTGTTADPYVVSSIKSTFTTNPDGSFTFSNGIDPDVNFSPTVPGNTPIVSNSNAGIGNCSQFGLSETRDLIIQGAYFDGASTVAITGQTVNSVVINSSSQITANVTTGGAYGNFDISVTNNAGLSTLAGGFVLQASSPLTTNSITATDMVLTGSMTYDGNILTKTATAGWNAQGYSLNHEISNIKGGRLDFTPNQTNLLAMIGLSYDPSSSASYPNLNYAMYIVSNSQIQIRESGASLGYVSSYAAGDVLSIDVDCLGNVTYLRNDNIIFTSSRKAVSPLYFDSSFYHIGMKISNILMKY</sequence>
<gene>
    <name evidence="2" type="ORF">HW347_11490</name>
</gene>
<feature type="chain" id="PRO_5047527180" description="B30.2/SPRY domain-containing protein" evidence="1">
    <location>
        <begin position="21"/>
        <end position="386"/>
    </location>
</feature>
<dbReference type="EMBL" id="JACATN010000003">
    <property type="protein sequence ID" value="MBT2161889.1"/>
    <property type="molecule type" value="Genomic_DNA"/>
</dbReference>
<dbReference type="SUPFAM" id="SSF81296">
    <property type="entry name" value="E set domains"/>
    <property type="match status" value="1"/>
</dbReference>
<reference evidence="3" key="1">
    <citation type="submission" date="2023-07" db="EMBL/GenBank/DDBJ databases">
        <title>Zobellia barbeyronii sp. nov., a new marine flavobacterium, isolated from green and red algae.</title>
        <authorList>
            <person name="Nedashkovskaya O.I."/>
            <person name="Otstavnykh N."/>
            <person name="Zhukova N."/>
            <person name="Guzev K."/>
            <person name="Chausova V."/>
            <person name="Tekutyeva L."/>
            <person name="Mikhailov V."/>
            <person name="Isaeva M."/>
        </authorList>
    </citation>
    <scope>NUCLEOTIDE SEQUENCE [LARGE SCALE GENOMIC DNA]</scope>
    <source>
        <strain evidence="3">KMM 6746</strain>
    </source>
</reference>
<proteinExistence type="predicted"/>
<dbReference type="Proteomes" id="UP000740413">
    <property type="component" value="Unassembled WGS sequence"/>
</dbReference>
<evidence type="ECO:0000256" key="1">
    <source>
        <dbReference type="SAM" id="SignalP"/>
    </source>
</evidence>
<comment type="caution">
    <text evidence="2">The sequence shown here is derived from an EMBL/GenBank/DDBJ whole genome shotgun (WGS) entry which is preliminary data.</text>
</comment>
<feature type="signal peptide" evidence="1">
    <location>
        <begin position="1"/>
        <end position="20"/>
    </location>
</feature>
<dbReference type="InterPro" id="IPR013783">
    <property type="entry name" value="Ig-like_fold"/>
</dbReference>
<evidence type="ECO:0000313" key="3">
    <source>
        <dbReference type="Proteomes" id="UP000740413"/>
    </source>
</evidence>
<name>A0ABS5WER4_9FLAO</name>
<protein>
    <recommendedName>
        <fullName evidence="4">B30.2/SPRY domain-containing protein</fullName>
    </recommendedName>
</protein>
<dbReference type="InterPro" id="IPR014756">
    <property type="entry name" value="Ig_E-set"/>
</dbReference>
<dbReference type="Gene3D" id="2.60.40.10">
    <property type="entry name" value="Immunoglobulins"/>
    <property type="match status" value="1"/>
</dbReference>
<evidence type="ECO:0000313" key="2">
    <source>
        <dbReference type="EMBL" id="MBT2161889.1"/>
    </source>
</evidence>